<dbReference type="SUPFAM" id="SSF55729">
    <property type="entry name" value="Acyl-CoA N-acyltransferases (Nat)"/>
    <property type="match status" value="1"/>
</dbReference>
<organism evidence="2 3">
    <name type="scientific">Nocardioides hankookensis</name>
    <dbReference type="NCBI Taxonomy" id="443157"/>
    <lineage>
        <taxon>Bacteria</taxon>
        <taxon>Bacillati</taxon>
        <taxon>Actinomycetota</taxon>
        <taxon>Actinomycetes</taxon>
        <taxon>Propionibacteriales</taxon>
        <taxon>Nocardioidaceae</taxon>
        <taxon>Nocardioides</taxon>
    </lineage>
</organism>
<keyword evidence="3" id="KW-1185">Reference proteome</keyword>
<comment type="caution">
    <text evidence="2">The sequence shown here is derived from an EMBL/GenBank/DDBJ whole genome shotgun (WGS) entry which is preliminary data.</text>
</comment>
<name>A0ABW1LFL8_9ACTN</name>
<gene>
    <name evidence="2" type="ORF">ACFPYL_05495</name>
</gene>
<dbReference type="RefSeq" id="WP_379151375.1">
    <property type="nucleotide sequence ID" value="NZ_JBHSRJ010000003.1"/>
</dbReference>
<keyword evidence="2" id="KW-0808">Transferase</keyword>
<evidence type="ECO:0000313" key="2">
    <source>
        <dbReference type="EMBL" id="MFC6042514.1"/>
    </source>
</evidence>
<dbReference type="EMBL" id="JBHSRJ010000003">
    <property type="protein sequence ID" value="MFC6042514.1"/>
    <property type="molecule type" value="Genomic_DNA"/>
</dbReference>
<sequence length="196" mass="21650">MTGWRHARSERLWLDAVSATDLDGVHAIHADPATWTHFPAGRHVSPEMTAGKIDQMVEQWSADGLGYWGVRESAGGPVVGVAGCAVPAGFAWWNLYYRFAVSAQGRRYAAEVARRAIEAAHDVAPDRPVLAYLLESNVASRRTAERLGLREVWRGPDRDNPDPAAVRIVYLDRDPDDELTRRVEEFCRARSGTAAG</sequence>
<dbReference type="InterPro" id="IPR000182">
    <property type="entry name" value="GNAT_dom"/>
</dbReference>
<protein>
    <submittedName>
        <fullName evidence="2">GNAT family N-acetyltransferase</fullName>
        <ecNumber evidence="2">2.3.-.-</ecNumber>
    </submittedName>
</protein>
<dbReference type="InterPro" id="IPR016181">
    <property type="entry name" value="Acyl_CoA_acyltransferase"/>
</dbReference>
<dbReference type="InterPro" id="IPR051531">
    <property type="entry name" value="N-acetyltransferase"/>
</dbReference>
<proteinExistence type="predicted"/>
<dbReference type="EC" id="2.3.-.-" evidence="2"/>
<dbReference type="PANTHER" id="PTHR43792:SF1">
    <property type="entry name" value="N-ACETYLTRANSFERASE DOMAIN-CONTAINING PROTEIN"/>
    <property type="match status" value="1"/>
</dbReference>
<keyword evidence="2" id="KW-0012">Acyltransferase</keyword>
<feature type="domain" description="N-acetyltransferase" evidence="1">
    <location>
        <begin position="28"/>
        <end position="172"/>
    </location>
</feature>
<dbReference type="Pfam" id="PF13302">
    <property type="entry name" value="Acetyltransf_3"/>
    <property type="match status" value="1"/>
</dbReference>
<evidence type="ECO:0000259" key="1">
    <source>
        <dbReference type="PROSITE" id="PS51186"/>
    </source>
</evidence>
<dbReference type="PROSITE" id="PS51186">
    <property type="entry name" value="GNAT"/>
    <property type="match status" value="1"/>
</dbReference>
<evidence type="ECO:0000313" key="3">
    <source>
        <dbReference type="Proteomes" id="UP001596135"/>
    </source>
</evidence>
<accession>A0ABW1LFL8</accession>
<dbReference type="GO" id="GO:0016746">
    <property type="term" value="F:acyltransferase activity"/>
    <property type="evidence" value="ECO:0007669"/>
    <property type="project" value="UniProtKB-KW"/>
</dbReference>
<dbReference type="Gene3D" id="3.40.630.30">
    <property type="match status" value="1"/>
</dbReference>
<dbReference type="PANTHER" id="PTHR43792">
    <property type="entry name" value="GNAT FAMILY, PUTATIVE (AFU_ORTHOLOGUE AFUA_3G00765)-RELATED-RELATED"/>
    <property type="match status" value="1"/>
</dbReference>
<dbReference type="Proteomes" id="UP001596135">
    <property type="component" value="Unassembled WGS sequence"/>
</dbReference>
<reference evidence="3" key="1">
    <citation type="journal article" date="2019" name="Int. J. Syst. Evol. Microbiol.">
        <title>The Global Catalogue of Microorganisms (GCM) 10K type strain sequencing project: providing services to taxonomists for standard genome sequencing and annotation.</title>
        <authorList>
            <consortium name="The Broad Institute Genomics Platform"/>
            <consortium name="The Broad Institute Genome Sequencing Center for Infectious Disease"/>
            <person name="Wu L."/>
            <person name="Ma J."/>
        </authorList>
    </citation>
    <scope>NUCLEOTIDE SEQUENCE [LARGE SCALE GENOMIC DNA]</scope>
    <source>
        <strain evidence="3">CCUG 54522</strain>
    </source>
</reference>